<dbReference type="RefSeq" id="WP_342949413.1">
    <property type="nucleotide sequence ID" value="NZ_JAYMRV010000011.1"/>
</dbReference>
<dbReference type="EMBL" id="JAYMRV010000011">
    <property type="protein sequence ID" value="MEM5425431.1"/>
    <property type="molecule type" value="Genomic_DNA"/>
</dbReference>
<proteinExistence type="predicted"/>
<keyword evidence="2" id="KW-1185">Reference proteome</keyword>
<name>A0ABU9RZC4_9BURK</name>
<evidence type="ECO:0000313" key="1">
    <source>
        <dbReference type="EMBL" id="MEM5425431.1"/>
    </source>
</evidence>
<gene>
    <name evidence="1" type="ORF">VSR73_30800</name>
</gene>
<reference evidence="1 2" key="1">
    <citation type="submission" date="2024-01" db="EMBL/GenBank/DDBJ databases">
        <title>The diversity of rhizobia nodulating Mimosa spp. in eleven states of Brazil covering several biomes is determined by host plant, location, and edaphic factors.</title>
        <authorList>
            <person name="Rouws L."/>
            <person name="Barauna A."/>
            <person name="Beukes C."/>
            <person name="De Faria S.M."/>
            <person name="Gross E."/>
            <person name="Dos Reis Junior F.B."/>
            <person name="Simon M."/>
            <person name="Maluk M."/>
            <person name="Odee D.W."/>
            <person name="Kenicer G."/>
            <person name="Young J.P.W."/>
            <person name="Reis V.M."/>
            <person name="Zilli J."/>
            <person name="James E.K."/>
        </authorList>
    </citation>
    <scope>NUCLEOTIDE SEQUENCE [LARGE SCALE GENOMIC DNA]</scope>
    <source>
        <strain evidence="1 2">JPY167</strain>
    </source>
</reference>
<dbReference type="Proteomes" id="UP001489897">
    <property type="component" value="Unassembled WGS sequence"/>
</dbReference>
<evidence type="ECO:0000313" key="2">
    <source>
        <dbReference type="Proteomes" id="UP001489897"/>
    </source>
</evidence>
<sequence>MTCSSFDWTGIPAQTTRDISHWAVVICGSRRSNRVTVRSGVRKANHYQLMSSLGKQSRIIKRIVRNDLFRFLAITRNGVMDLSACNPGAARFDMRFGDLTWHLREAFFGALIEIHLNDLQRICETTFRIHIAEYRSRSLRHT</sequence>
<organism evidence="1 2">
    <name type="scientific">Paraburkholderia ferrariae</name>
    <dbReference type="NCBI Taxonomy" id="386056"/>
    <lineage>
        <taxon>Bacteria</taxon>
        <taxon>Pseudomonadati</taxon>
        <taxon>Pseudomonadota</taxon>
        <taxon>Betaproteobacteria</taxon>
        <taxon>Burkholderiales</taxon>
        <taxon>Burkholderiaceae</taxon>
        <taxon>Paraburkholderia</taxon>
    </lineage>
</organism>
<accession>A0ABU9RZC4</accession>
<comment type="caution">
    <text evidence="1">The sequence shown here is derived from an EMBL/GenBank/DDBJ whole genome shotgun (WGS) entry which is preliminary data.</text>
</comment>
<protein>
    <submittedName>
        <fullName evidence="1">Uncharacterized protein</fullName>
    </submittedName>
</protein>